<dbReference type="PANTHER" id="PTHR12211:SF0">
    <property type="entry name" value="ENDOPLASMIC RETICULUM RESIDENT PROTEIN 29"/>
    <property type="match status" value="1"/>
</dbReference>
<dbReference type="InterPro" id="IPR036249">
    <property type="entry name" value="Thioredoxin-like_sf"/>
</dbReference>
<dbReference type="InterPro" id="IPR016855">
    <property type="entry name" value="ERp29"/>
</dbReference>
<name>A0ABM0GT66_SACKO</name>
<accession>A0ABM0GT66</accession>
<proteinExistence type="predicted"/>
<dbReference type="CDD" id="cd00238">
    <property type="entry name" value="ERp29c"/>
    <property type="match status" value="1"/>
</dbReference>
<feature type="signal peptide" evidence="2">
    <location>
        <begin position="1"/>
        <end position="26"/>
    </location>
</feature>
<feature type="domain" description="ERp29 N-terminal" evidence="4">
    <location>
        <begin position="28"/>
        <end position="149"/>
    </location>
</feature>
<keyword evidence="1" id="KW-0256">Endoplasmic reticulum</keyword>
<dbReference type="GeneID" id="100370814"/>
<dbReference type="InterPro" id="IPR011679">
    <property type="entry name" value="ERp29_C"/>
</dbReference>
<dbReference type="SUPFAM" id="SSF52833">
    <property type="entry name" value="Thioredoxin-like"/>
    <property type="match status" value="1"/>
</dbReference>
<evidence type="ECO:0000313" key="6">
    <source>
        <dbReference type="RefSeq" id="XP_002736824.1"/>
    </source>
</evidence>
<feature type="chain" id="PRO_5047002422" evidence="2">
    <location>
        <begin position="27"/>
        <end position="254"/>
    </location>
</feature>
<dbReference type="SUPFAM" id="SSF47933">
    <property type="entry name" value="ERP29 C domain-like"/>
    <property type="match status" value="1"/>
</dbReference>
<gene>
    <name evidence="6" type="primary">LOC100370814</name>
</gene>
<evidence type="ECO:0000259" key="3">
    <source>
        <dbReference type="Pfam" id="PF07749"/>
    </source>
</evidence>
<reference evidence="6" key="1">
    <citation type="submission" date="2025-08" db="UniProtKB">
        <authorList>
            <consortium name="RefSeq"/>
        </authorList>
    </citation>
    <scope>IDENTIFICATION</scope>
    <source>
        <tissue evidence="6">Testes</tissue>
    </source>
</reference>
<keyword evidence="2" id="KW-0732">Signal</keyword>
<evidence type="ECO:0000256" key="2">
    <source>
        <dbReference type="SAM" id="SignalP"/>
    </source>
</evidence>
<feature type="domain" description="Endoplasmic reticulum resident protein 29 C-terminal" evidence="3">
    <location>
        <begin position="151"/>
        <end position="244"/>
    </location>
</feature>
<dbReference type="Pfam" id="PF07749">
    <property type="entry name" value="ERp29"/>
    <property type="match status" value="1"/>
</dbReference>
<sequence length="254" mass="28627">MACSASGKIMLLSLFVLFIILNATFALSTKGAVPLDGQTFDKIVKQHKVTLVKFDESYPYGEKQDEFKKVASMAVSQPHLLVAEVGISKYGDKENSEVGDRFGIKEEDFPQYRLFLGGKLDDPIKYYGDIKSDDIMAFVKENSGLWIGLQGCLENFDKMAVKFMGAEEAERKTVLSDAEKEVENLKGNEKASAEIYVKTMKKVLEIGDHFVENEIVRVKTLQNKKVKAEKKEQFKDRLNILYSFRAKPGGKDEL</sequence>
<dbReference type="PANTHER" id="PTHR12211">
    <property type="entry name" value="ENDOPLASMIC RETICULUM PROTEIN ERP29"/>
    <property type="match status" value="1"/>
</dbReference>
<dbReference type="Proteomes" id="UP000694865">
    <property type="component" value="Unplaced"/>
</dbReference>
<dbReference type="Gene3D" id="1.20.1150.12">
    <property type="entry name" value="Endoplasmic reticulum resident protein 29, C-terminal domain"/>
    <property type="match status" value="1"/>
</dbReference>
<dbReference type="Gene3D" id="3.40.30.10">
    <property type="entry name" value="Glutaredoxin"/>
    <property type="match status" value="1"/>
</dbReference>
<keyword evidence="5" id="KW-1185">Reference proteome</keyword>
<dbReference type="RefSeq" id="XP_002736824.1">
    <property type="nucleotide sequence ID" value="XM_002736778.2"/>
</dbReference>
<dbReference type="InterPro" id="IPR036356">
    <property type="entry name" value="ERp29_C_sf"/>
</dbReference>
<organism evidence="5 6">
    <name type="scientific">Saccoglossus kowalevskii</name>
    <name type="common">Acorn worm</name>
    <dbReference type="NCBI Taxonomy" id="10224"/>
    <lineage>
        <taxon>Eukaryota</taxon>
        <taxon>Metazoa</taxon>
        <taxon>Hemichordata</taxon>
        <taxon>Enteropneusta</taxon>
        <taxon>Harrimaniidae</taxon>
        <taxon>Saccoglossus</taxon>
    </lineage>
</organism>
<protein>
    <submittedName>
        <fullName evidence="6">Endoplasmic reticulum resident protein 29-like</fullName>
    </submittedName>
</protein>
<evidence type="ECO:0000313" key="5">
    <source>
        <dbReference type="Proteomes" id="UP000694865"/>
    </source>
</evidence>
<dbReference type="Pfam" id="PF07912">
    <property type="entry name" value="ERp29_N"/>
    <property type="match status" value="1"/>
</dbReference>
<evidence type="ECO:0000256" key="1">
    <source>
        <dbReference type="ARBA" id="ARBA00022824"/>
    </source>
</evidence>
<dbReference type="InterPro" id="IPR012883">
    <property type="entry name" value="ERp29_N"/>
</dbReference>
<evidence type="ECO:0000259" key="4">
    <source>
        <dbReference type="Pfam" id="PF07912"/>
    </source>
</evidence>